<reference evidence="2" key="1">
    <citation type="submission" date="2016-11" db="EMBL/GenBank/DDBJ databases">
        <authorList>
            <person name="Varghese N."/>
            <person name="Submissions S."/>
        </authorList>
    </citation>
    <scope>NUCLEOTIDE SEQUENCE [LARGE SCALE GENOMIC DNA]</scope>
    <source>
        <strain evidence="2">DSM 28223</strain>
    </source>
</reference>
<evidence type="ECO:0000313" key="1">
    <source>
        <dbReference type="EMBL" id="SHG42299.1"/>
    </source>
</evidence>
<protein>
    <recommendedName>
        <fullName evidence="3">DUF1289 domain-containing protein</fullName>
    </recommendedName>
</protein>
<keyword evidence="2" id="KW-1185">Reference proteome</keyword>
<accession>A0A1M5JPU6</accession>
<organism evidence="1 2">
    <name type="scientific">Cognatishimia maritima</name>
    <dbReference type="NCBI Taxonomy" id="870908"/>
    <lineage>
        <taxon>Bacteria</taxon>
        <taxon>Pseudomonadati</taxon>
        <taxon>Pseudomonadota</taxon>
        <taxon>Alphaproteobacteria</taxon>
        <taxon>Rhodobacterales</taxon>
        <taxon>Paracoccaceae</taxon>
        <taxon>Cognatishimia</taxon>
    </lineage>
</organism>
<evidence type="ECO:0008006" key="3">
    <source>
        <dbReference type="Google" id="ProtNLM"/>
    </source>
</evidence>
<dbReference type="EMBL" id="FQWM01000001">
    <property type="protein sequence ID" value="SHG42299.1"/>
    <property type="molecule type" value="Genomic_DNA"/>
</dbReference>
<dbReference type="Proteomes" id="UP000184211">
    <property type="component" value="Unassembled WGS sequence"/>
</dbReference>
<dbReference type="STRING" id="870908.SAMN04488044_0737"/>
<evidence type="ECO:0000313" key="2">
    <source>
        <dbReference type="Proteomes" id="UP000184211"/>
    </source>
</evidence>
<sequence>MINDPKTPVWQRAEIASPCVQVCVIHPRERICTGCFRTIDEITQWSQLSDAERDALMGELPEREGLLKKRKGGRRARQLST</sequence>
<dbReference type="Pfam" id="PF06945">
    <property type="entry name" value="DUF1289"/>
    <property type="match status" value="1"/>
</dbReference>
<name>A0A1M5JPU6_9RHOB</name>
<dbReference type="InterPro" id="IPR010710">
    <property type="entry name" value="DUF1289"/>
</dbReference>
<gene>
    <name evidence="1" type="ORF">SAMN04488044_0737</name>
</gene>
<dbReference type="RefSeq" id="WP_072790645.1">
    <property type="nucleotide sequence ID" value="NZ_FQWM01000001.1"/>
</dbReference>
<dbReference type="AlphaFoldDB" id="A0A1M5JPU6"/>
<dbReference type="PANTHER" id="PTHR35175:SF2">
    <property type="entry name" value="DUF1289 DOMAIN-CONTAINING PROTEIN"/>
    <property type="match status" value="1"/>
</dbReference>
<dbReference type="PANTHER" id="PTHR35175">
    <property type="entry name" value="DUF1289 DOMAIN-CONTAINING PROTEIN"/>
    <property type="match status" value="1"/>
</dbReference>
<dbReference type="OrthoDB" id="9811423at2"/>
<proteinExistence type="predicted"/>